<name>A0A2A6C386_PRIPA</name>
<evidence type="ECO:0000313" key="3">
    <source>
        <dbReference type="Proteomes" id="UP000005239"/>
    </source>
</evidence>
<sequence>MTPGNKTSSDVDIERNQSTETTKFIPKGKPSNEDHSESSESQETGSDVNQLTACTKYGPLPPTFIDKLLELKCTRCNTQFSSKKENEYPFFAYCDIVCGQCANTGEFTGTRCETCKLLPNRVEDAGEKEYKRFDALLDIYKIVETAKIGYRCTKCDKLNPCDNTVRCVDIPHVDEDGVKNKSIDRVVCVWCARKHHEGHACSFLNELRDQPSEVYGNEFNRSFDFSCMKPYFLIHCAKCGLMFLPNILAGKPSAITISCGHLIGTDSDTCCDGCKKESYDWIDCKFCGKKVQKGSELRHFKYLNNFLEEFGDEQICNEGCELRHSEKNCEYINKCIWCVIRNRKPKKEE</sequence>
<dbReference type="Proteomes" id="UP000005239">
    <property type="component" value="Unassembled WGS sequence"/>
</dbReference>
<protein>
    <submittedName>
        <fullName evidence="2">Uncharacterized protein</fullName>
    </submittedName>
</protein>
<dbReference type="AlphaFoldDB" id="A0A2A6C386"/>
<evidence type="ECO:0000313" key="2">
    <source>
        <dbReference type="EnsemblMetazoa" id="PPA02159.1"/>
    </source>
</evidence>
<feature type="region of interest" description="Disordered" evidence="1">
    <location>
        <begin position="1"/>
        <end position="47"/>
    </location>
</feature>
<reference evidence="3" key="1">
    <citation type="journal article" date="2008" name="Nat. Genet.">
        <title>The Pristionchus pacificus genome provides a unique perspective on nematode lifestyle and parasitism.</title>
        <authorList>
            <person name="Dieterich C."/>
            <person name="Clifton S.W."/>
            <person name="Schuster L.N."/>
            <person name="Chinwalla A."/>
            <person name="Delehaunty K."/>
            <person name="Dinkelacker I."/>
            <person name="Fulton L."/>
            <person name="Fulton R."/>
            <person name="Godfrey J."/>
            <person name="Minx P."/>
            <person name="Mitreva M."/>
            <person name="Roeseler W."/>
            <person name="Tian H."/>
            <person name="Witte H."/>
            <person name="Yang S.P."/>
            <person name="Wilson R.K."/>
            <person name="Sommer R.J."/>
        </authorList>
    </citation>
    <scope>NUCLEOTIDE SEQUENCE [LARGE SCALE GENOMIC DNA]</scope>
    <source>
        <strain evidence="3">PS312</strain>
    </source>
</reference>
<organism evidence="2 3">
    <name type="scientific">Pristionchus pacificus</name>
    <name type="common">Parasitic nematode worm</name>
    <dbReference type="NCBI Taxonomy" id="54126"/>
    <lineage>
        <taxon>Eukaryota</taxon>
        <taxon>Metazoa</taxon>
        <taxon>Ecdysozoa</taxon>
        <taxon>Nematoda</taxon>
        <taxon>Chromadorea</taxon>
        <taxon>Rhabditida</taxon>
        <taxon>Rhabditina</taxon>
        <taxon>Diplogasteromorpha</taxon>
        <taxon>Diplogasteroidea</taxon>
        <taxon>Neodiplogasteridae</taxon>
        <taxon>Pristionchus</taxon>
    </lineage>
</organism>
<proteinExistence type="predicted"/>
<keyword evidence="3" id="KW-1185">Reference proteome</keyword>
<accession>A0A8R1U2X3</accession>
<gene>
    <name evidence="2" type="primary">WBGene00091713</name>
</gene>
<accession>A0A2A6C386</accession>
<feature type="compositionally biased region" description="Polar residues" evidence="1">
    <location>
        <begin position="1"/>
        <end position="11"/>
    </location>
</feature>
<dbReference type="EnsemblMetazoa" id="PPA02159.1">
    <property type="protein sequence ID" value="PPA02159.1"/>
    <property type="gene ID" value="WBGene00091713"/>
</dbReference>
<evidence type="ECO:0000256" key="1">
    <source>
        <dbReference type="SAM" id="MobiDB-lite"/>
    </source>
</evidence>
<reference evidence="2" key="2">
    <citation type="submission" date="2022-06" db="UniProtKB">
        <authorList>
            <consortium name="EnsemblMetazoa"/>
        </authorList>
    </citation>
    <scope>IDENTIFICATION</scope>
    <source>
        <strain evidence="2">PS312</strain>
    </source>
</reference>